<dbReference type="InterPro" id="IPR029071">
    <property type="entry name" value="Ubiquitin-like_domsf"/>
</dbReference>
<dbReference type="Gene3D" id="2.30.29.30">
    <property type="entry name" value="Pleckstrin-homology domain (PH domain)/Phosphotyrosine-binding domain (PTB)"/>
    <property type="match status" value="1"/>
</dbReference>
<dbReference type="InterPro" id="IPR011259">
    <property type="entry name" value="ERM_C_dom"/>
</dbReference>
<reference evidence="7" key="2">
    <citation type="submission" date="2025-08" db="UniProtKB">
        <authorList>
            <consortium name="Ensembl"/>
        </authorList>
    </citation>
    <scope>IDENTIFICATION</scope>
</reference>
<dbReference type="SUPFAM" id="SSF47031">
    <property type="entry name" value="Second domain of FERM"/>
    <property type="match status" value="1"/>
</dbReference>
<proteinExistence type="predicted"/>
<dbReference type="Gene3D" id="3.10.20.90">
    <property type="entry name" value="Phosphatidylinositol 3-kinase Catalytic Subunit, Chain A, domain 1"/>
    <property type="match status" value="1"/>
</dbReference>
<sequence>MCTNYHLLPSQINVRVTTMDAELEFAIQPNTTGKQLFDQVVKTVGLREIWFFGLQYTDSKGYVTWLKLNKKVTQQDVKKENTLQFKFRAKFFPEDVSEELIQEITQKLFFLQVKEAILNDDNYCPPETAVLLASYSVQAKYGDYNKDILNPGYLASDRLLPQREDAMMEYLKIAQDLEMYGVNYFEIKNKKGTELWLGVDALGLNIYEHEDKLSPKIGFPWSEIRNISFSDKKFVIKPIDKKAPDFVFYAPRLRINKRILALCMGNHELYMRRRKPDTIEVQQMKAQAREEKHHKQMERAQLENEKKRREHAEKEKERIEREKDELMQRLRQIEEQTQRAQKELEEQTRKALELEQERKRAKEEAERLEKERQTAEEAKALLAQQAADQMKNHEQLAAELAEFTAKIALLEDAKRKKEEEATEWQHKAISAQEDLEKTKEELKTAMTSPPAPEHDEHDETNAEASAELHSDGVTRHRSEEERVTEAQKNERVKKQLQALSSDLAEARDDTKKTQNDMLHAENVRAGRDKYKTLRQIRQGNTKQRIDEFESM</sequence>
<dbReference type="FunFam" id="1.20.5.450:FF:000001">
    <property type="entry name" value="radixin isoform X2"/>
    <property type="match status" value="1"/>
</dbReference>
<dbReference type="Pfam" id="PF09380">
    <property type="entry name" value="FERM_C"/>
    <property type="match status" value="1"/>
</dbReference>
<evidence type="ECO:0000259" key="6">
    <source>
        <dbReference type="PROSITE" id="PS50057"/>
    </source>
</evidence>
<feature type="compositionally biased region" description="Basic and acidic residues" evidence="5">
    <location>
        <begin position="452"/>
        <end position="493"/>
    </location>
</feature>
<dbReference type="PRINTS" id="PR00661">
    <property type="entry name" value="ERMFAMILY"/>
</dbReference>
<evidence type="ECO:0000313" key="7">
    <source>
        <dbReference type="Ensembl" id="ENSCSEP00000013281.1"/>
    </source>
</evidence>
<dbReference type="Gene3D" id="6.10.360.10">
    <property type="match status" value="1"/>
</dbReference>
<dbReference type="PIRSF" id="PIRSF002305">
    <property type="entry name" value="ERM"/>
    <property type="match status" value="1"/>
</dbReference>
<dbReference type="PRINTS" id="PR00935">
    <property type="entry name" value="BAND41"/>
</dbReference>
<dbReference type="PROSITE" id="PS50057">
    <property type="entry name" value="FERM_3"/>
    <property type="match status" value="1"/>
</dbReference>
<feature type="compositionally biased region" description="Basic and acidic residues" evidence="5">
    <location>
        <begin position="414"/>
        <end position="426"/>
    </location>
</feature>
<dbReference type="Proteomes" id="UP000265120">
    <property type="component" value="Chromosome 16"/>
</dbReference>
<dbReference type="SMART" id="SM00295">
    <property type="entry name" value="B41"/>
    <property type="match status" value="1"/>
</dbReference>
<feature type="region of interest" description="Disordered" evidence="5">
    <location>
        <begin position="355"/>
        <end position="375"/>
    </location>
</feature>
<evidence type="ECO:0000313" key="8">
    <source>
        <dbReference type="Proteomes" id="UP000265120"/>
    </source>
</evidence>
<evidence type="ECO:0000256" key="5">
    <source>
        <dbReference type="SAM" id="MobiDB-lite"/>
    </source>
</evidence>
<dbReference type="InterPro" id="IPR019747">
    <property type="entry name" value="FERM_CS"/>
</dbReference>
<evidence type="ECO:0000256" key="1">
    <source>
        <dbReference type="ARBA" id="ARBA00004202"/>
    </source>
</evidence>
<protein>
    <submittedName>
        <fullName evidence="7">Radixin</fullName>
    </submittedName>
</protein>
<dbReference type="CDD" id="cd14473">
    <property type="entry name" value="FERM_B-lobe"/>
    <property type="match status" value="1"/>
</dbReference>
<keyword evidence="8" id="KW-1185">Reference proteome</keyword>
<dbReference type="InterPro" id="IPR000299">
    <property type="entry name" value="FERM_domain"/>
</dbReference>
<dbReference type="Pfam" id="PF20492">
    <property type="entry name" value="ERM_helical"/>
    <property type="match status" value="1"/>
</dbReference>
<keyword evidence="2" id="KW-1003">Cell membrane</keyword>
<dbReference type="SUPFAM" id="SSF54236">
    <property type="entry name" value="Ubiquitin-like"/>
    <property type="match status" value="1"/>
</dbReference>
<dbReference type="CDD" id="cd13194">
    <property type="entry name" value="FERM_C_ERM"/>
    <property type="match status" value="1"/>
</dbReference>
<dbReference type="InterPro" id="IPR019749">
    <property type="entry name" value="Band_41_domain"/>
</dbReference>
<feature type="domain" description="FERM" evidence="6">
    <location>
        <begin position="12"/>
        <end position="274"/>
    </location>
</feature>
<feature type="binding site" evidence="4">
    <location>
        <position position="257"/>
    </location>
    <ligand>
        <name>a 1,2-diacyl-sn-glycero-3-phospho-(1D-myo-inositol)</name>
        <dbReference type="ChEBI" id="CHEBI:57880"/>
    </ligand>
</feature>
<dbReference type="InterPro" id="IPR019748">
    <property type="entry name" value="FERM_central"/>
</dbReference>
<dbReference type="AlphaFoldDB" id="A0A3P8VJ37"/>
<dbReference type="GeneTree" id="ENSGT01090000260082"/>
<dbReference type="InterPro" id="IPR035963">
    <property type="entry name" value="FERM_2"/>
</dbReference>
<dbReference type="SMART" id="SM01196">
    <property type="entry name" value="FERM_C"/>
    <property type="match status" value="1"/>
</dbReference>
<keyword evidence="3" id="KW-0472">Membrane</keyword>
<feature type="binding site" evidence="4">
    <location>
        <begin position="67"/>
        <end position="70"/>
    </location>
    <ligand>
        <name>a 1,2-diacyl-sn-glycero-3-phospho-(1D-myo-inositol)</name>
        <dbReference type="ChEBI" id="CHEBI:57880"/>
    </ligand>
</feature>
<feature type="compositionally biased region" description="Basic and acidic residues" evidence="5">
    <location>
        <begin position="504"/>
        <end position="526"/>
    </location>
</feature>
<dbReference type="CDD" id="cd17187">
    <property type="entry name" value="FERM_F1_ERM"/>
    <property type="match status" value="1"/>
</dbReference>
<name>A0A3P8VJ37_CYNSE</name>
<dbReference type="PANTHER" id="PTHR23281">
    <property type="entry name" value="MERLIN/MOESIN/EZRIN/RADIXIN"/>
    <property type="match status" value="1"/>
</dbReference>
<dbReference type="InterPro" id="IPR008954">
    <property type="entry name" value="Moesin_tail_sf"/>
</dbReference>
<dbReference type="FunFam" id="3.10.20.90:FF:000013">
    <property type="entry name" value="radixin isoform X1"/>
    <property type="match status" value="1"/>
</dbReference>
<dbReference type="InterPro" id="IPR018979">
    <property type="entry name" value="FERM_N"/>
</dbReference>
<dbReference type="InterPro" id="IPR000798">
    <property type="entry name" value="Ez/rad/moesin-like"/>
</dbReference>
<dbReference type="SUPFAM" id="SSF48678">
    <property type="entry name" value="Moesin tail domain"/>
    <property type="match status" value="1"/>
</dbReference>
<dbReference type="Pfam" id="PF00373">
    <property type="entry name" value="FERM_M"/>
    <property type="match status" value="1"/>
</dbReference>
<dbReference type="GO" id="GO:0005886">
    <property type="term" value="C:plasma membrane"/>
    <property type="evidence" value="ECO:0007669"/>
    <property type="project" value="UniProtKB-SubCell"/>
</dbReference>
<evidence type="ECO:0000256" key="4">
    <source>
        <dbReference type="PIRSR" id="PIRSR002305-1"/>
    </source>
</evidence>
<dbReference type="Pfam" id="PF00769">
    <property type="entry name" value="ERM_C"/>
    <property type="match status" value="1"/>
</dbReference>
<feature type="region of interest" description="Disordered" evidence="5">
    <location>
        <begin position="414"/>
        <end position="526"/>
    </location>
</feature>
<dbReference type="Pfam" id="PF09379">
    <property type="entry name" value="FERM_N"/>
    <property type="match status" value="1"/>
</dbReference>
<feature type="compositionally biased region" description="Basic and acidic residues" evidence="5">
    <location>
        <begin position="434"/>
        <end position="443"/>
    </location>
</feature>
<evidence type="ECO:0000256" key="3">
    <source>
        <dbReference type="ARBA" id="ARBA00023136"/>
    </source>
</evidence>
<comment type="subcellular location">
    <subcellularLocation>
        <location evidence="1">Cell membrane</location>
        <topology evidence="1">Peripheral membrane protein</topology>
    </subcellularLocation>
</comment>
<dbReference type="GO" id="GO:0003779">
    <property type="term" value="F:actin binding"/>
    <property type="evidence" value="ECO:0007669"/>
    <property type="project" value="InterPro"/>
</dbReference>
<dbReference type="InterPro" id="IPR018980">
    <property type="entry name" value="FERM_PH-like_C"/>
</dbReference>
<reference evidence="7 8" key="1">
    <citation type="journal article" date="2014" name="Nat. Genet.">
        <title>Whole-genome sequence of a flatfish provides insights into ZW sex chromosome evolution and adaptation to a benthic lifestyle.</title>
        <authorList>
            <person name="Chen S."/>
            <person name="Zhang G."/>
            <person name="Shao C."/>
            <person name="Huang Q."/>
            <person name="Liu G."/>
            <person name="Zhang P."/>
            <person name="Song W."/>
            <person name="An N."/>
            <person name="Chalopin D."/>
            <person name="Volff J.N."/>
            <person name="Hong Y."/>
            <person name="Li Q."/>
            <person name="Sha Z."/>
            <person name="Zhou H."/>
            <person name="Xie M."/>
            <person name="Yu Q."/>
            <person name="Liu Y."/>
            <person name="Xiang H."/>
            <person name="Wang N."/>
            <person name="Wu K."/>
            <person name="Yang C."/>
            <person name="Zhou Q."/>
            <person name="Liao X."/>
            <person name="Yang L."/>
            <person name="Hu Q."/>
            <person name="Zhang J."/>
            <person name="Meng L."/>
            <person name="Jin L."/>
            <person name="Tian Y."/>
            <person name="Lian J."/>
            <person name="Yang J."/>
            <person name="Miao G."/>
            <person name="Liu S."/>
            <person name="Liang Z."/>
            <person name="Yan F."/>
            <person name="Li Y."/>
            <person name="Sun B."/>
            <person name="Zhang H."/>
            <person name="Zhang J."/>
            <person name="Zhu Y."/>
            <person name="Du M."/>
            <person name="Zhao Y."/>
            <person name="Schartl M."/>
            <person name="Tang Q."/>
            <person name="Wang J."/>
        </authorList>
    </citation>
    <scope>NUCLEOTIDE SEQUENCE</scope>
</reference>
<organism evidence="7 8">
    <name type="scientific">Cynoglossus semilaevis</name>
    <name type="common">Tongue sole</name>
    <dbReference type="NCBI Taxonomy" id="244447"/>
    <lineage>
        <taxon>Eukaryota</taxon>
        <taxon>Metazoa</taxon>
        <taxon>Chordata</taxon>
        <taxon>Craniata</taxon>
        <taxon>Vertebrata</taxon>
        <taxon>Euteleostomi</taxon>
        <taxon>Actinopterygii</taxon>
        <taxon>Neopterygii</taxon>
        <taxon>Teleostei</taxon>
        <taxon>Neoteleostei</taxon>
        <taxon>Acanthomorphata</taxon>
        <taxon>Carangaria</taxon>
        <taxon>Pleuronectiformes</taxon>
        <taxon>Pleuronectoidei</taxon>
        <taxon>Cynoglossidae</taxon>
        <taxon>Cynoglossinae</taxon>
        <taxon>Cynoglossus</taxon>
    </lineage>
</organism>
<dbReference type="PROSITE" id="PS00660">
    <property type="entry name" value="FERM_1"/>
    <property type="match status" value="1"/>
</dbReference>
<dbReference type="InterPro" id="IPR046810">
    <property type="entry name" value="ERM_helical"/>
</dbReference>
<feature type="region of interest" description="Disordered" evidence="5">
    <location>
        <begin position="287"/>
        <end position="323"/>
    </location>
</feature>
<dbReference type="FunFam" id="2.30.29.30:FF:000003">
    <property type="entry name" value="Radixin isoform 1"/>
    <property type="match status" value="1"/>
</dbReference>
<dbReference type="InterPro" id="IPR011993">
    <property type="entry name" value="PH-like_dom_sf"/>
</dbReference>
<dbReference type="Gene3D" id="1.20.5.450">
    <property type="match status" value="1"/>
</dbReference>
<dbReference type="Ensembl" id="ENSCSET00000013440.1">
    <property type="protein sequence ID" value="ENSCSEP00000013281.1"/>
    <property type="gene ID" value="ENSCSEG00000008547.1"/>
</dbReference>
<dbReference type="InterPro" id="IPR041789">
    <property type="entry name" value="ERM_FERM_C"/>
</dbReference>
<reference evidence="7" key="3">
    <citation type="submission" date="2025-09" db="UniProtKB">
        <authorList>
            <consortium name="Ensembl"/>
        </authorList>
    </citation>
    <scope>IDENTIFICATION</scope>
</reference>
<dbReference type="Gene3D" id="1.20.80.60">
    <property type="match status" value="1"/>
</dbReference>
<dbReference type="InterPro" id="IPR011174">
    <property type="entry name" value="ERM"/>
</dbReference>
<accession>A0A3P8VJ37</accession>
<evidence type="ECO:0000256" key="2">
    <source>
        <dbReference type="ARBA" id="ARBA00022475"/>
    </source>
</evidence>
<dbReference type="SUPFAM" id="SSF50729">
    <property type="entry name" value="PH domain-like"/>
    <property type="match status" value="1"/>
</dbReference>